<dbReference type="SUPFAM" id="SSF56281">
    <property type="entry name" value="Metallo-hydrolase/oxidoreductase"/>
    <property type="match status" value="1"/>
</dbReference>
<comment type="caution">
    <text evidence="2">The sequence shown here is derived from an EMBL/GenBank/DDBJ whole genome shotgun (WGS) entry which is preliminary data.</text>
</comment>
<feature type="signal peptide" evidence="1">
    <location>
        <begin position="1"/>
        <end position="19"/>
    </location>
</feature>
<protein>
    <submittedName>
        <fullName evidence="2">Beta-lactamase-like protein</fullName>
    </submittedName>
</protein>
<dbReference type="PANTHER" id="PTHR33835:SF1">
    <property type="entry name" value="METALLO-BETA-LACTAMASE DOMAIN-CONTAINING PROTEIN"/>
    <property type="match status" value="1"/>
</dbReference>
<keyword evidence="3" id="KW-1185">Reference proteome</keyword>
<dbReference type="Pfam" id="PF05630">
    <property type="entry name" value="NPP1"/>
    <property type="match status" value="2"/>
</dbReference>
<evidence type="ECO:0000256" key="1">
    <source>
        <dbReference type="SAM" id="SignalP"/>
    </source>
</evidence>
<dbReference type="Pfam" id="PF14234">
    <property type="entry name" value="DUF4336"/>
    <property type="match status" value="1"/>
</dbReference>
<dbReference type="InterPro" id="IPR008701">
    <property type="entry name" value="NPP1"/>
</dbReference>
<dbReference type="EMBL" id="JARVKM010000051">
    <property type="protein sequence ID" value="KAK9773351.1"/>
    <property type="molecule type" value="Genomic_DNA"/>
</dbReference>
<accession>A0ABR2XI81</accession>
<keyword evidence="1" id="KW-0732">Signal</keyword>
<gene>
    <name evidence="2" type="ORF">SCAR479_09884</name>
</gene>
<evidence type="ECO:0000313" key="2">
    <source>
        <dbReference type="EMBL" id="KAK9773351.1"/>
    </source>
</evidence>
<sequence length="656" mass="73292">MGALTIIVGALALCATVTASPYKILQTRDPPAALPEKVTADDKKWQPAMDFDTDSCYNTPAIDANGNVAPGLDHENTGLSTDCHDLSDLQNNNLYSRARCNNGWCAYMYDYYFEKDVAIQYFPLDPGHRHDWEHIVIFVQDGVPKAVAASQHGDYETKAASDVRWDGNHPKMIFREYLDSSRYFSFRKRTYFHGCQILPRPVFFQTSPDLSARAFTDAGLTLDKDGLSTHCFRFANADDDNIENALGEWFYGPVVSYNGFPTTALRDKLMGWDFGSASIGIKDASFQNQLENARKDFVPGFDSGVDDGSPGDPYLVTAFPRHPTYLVPALCQVPANAFARNITTNQKGQPVNSAAKVITSSAIAQQLHHQSILLGTRARSITMSSKLIPLKPSDVMVIRDITPNVTTLSVPFARFGVVRVGGRATIVRLTSGSLAVISPVALTPEVKDKLAQLGGNVAYLIASDIEHHIFISEWAKEFPNAKLIGPKGLQEKRDKAEDEKIGKEKFNFIYTPENHQDNNVDADFAANFEVEYMDSHPNKEIVLFYKPEKILIQADLMFNLPCVEQYSRVPEAEKNSHGFINRLFSSFQGTEGEAKGIKRFLWYGMSSSDRPSFNKSVERINSWDFVTNIPCHGETMVGNAKEKFEKVFEWHLQGRK</sequence>
<dbReference type="Proteomes" id="UP001465668">
    <property type="component" value="Unassembled WGS sequence"/>
</dbReference>
<name>A0ABR2XI81_9PEZI</name>
<dbReference type="InterPro" id="IPR036866">
    <property type="entry name" value="RibonucZ/Hydroxyglut_hydro"/>
</dbReference>
<reference evidence="2 3" key="1">
    <citation type="submission" date="2024-02" db="EMBL/GenBank/DDBJ databases">
        <title>First draft genome assembly of two strains of Seiridium cardinale.</title>
        <authorList>
            <person name="Emiliani G."/>
            <person name="Scali E."/>
        </authorList>
    </citation>
    <scope>NUCLEOTIDE SEQUENCE [LARGE SCALE GENOMIC DNA]</scope>
    <source>
        <strain evidence="2 3">BM-138-000479</strain>
    </source>
</reference>
<organism evidence="2 3">
    <name type="scientific">Seiridium cardinale</name>
    <dbReference type="NCBI Taxonomy" id="138064"/>
    <lineage>
        <taxon>Eukaryota</taxon>
        <taxon>Fungi</taxon>
        <taxon>Dikarya</taxon>
        <taxon>Ascomycota</taxon>
        <taxon>Pezizomycotina</taxon>
        <taxon>Sordariomycetes</taxon>
        <taxon>Xylariomycetidae</taxon>
        <taxon>Amphisphaeriales</taxon>
        <taxon>Sporocadaceae</taxon>
        <taxon>Seiridium</taxon>
    </lineage>
</organism>
<proteinExistence type="predicted"/>
<evidence type="ECO:0000313" key="3">
    <source>
        <dbReference type="Proteomes" id="UP001465668"/>
    </source>
</evidence>
<dbReference type="InterPro" id="IPR025638">
    <property type="entry name" value="DUF4336"/>
</dbReference>
<feature type="chain" id="PRO_5045207766" evidence="1">
    <location>
        <begin position="20"/>
        <end position="656"/>
    </location>
</feature>
<dbReference type="PANTHER" id="PTHR33835">
    <property type="entry name" value="YALI0C07656P"/>
    <property type="match status" value="1"/>
</dbReference>